<evidence type="ECO:0000256" key="1">
    <source>
        <dbReference type="SAM" id="Phobius"/>
    </source>
</evidence>
<dbReference type="EMBL" id="JAULSY010000100">
    <property type="protein sequence ID" value="KAK0665851.1"/>
    <property type="molecule type" value="Genomic_DNA"/>
</dbReference>
<sequence>MVYLYALPWGVGQTRGSSSALIVVVTTTLVFNGGLINQSASFLPDLLFFFFPSLGTLLDYHTISCHLLFFFPTWLLL</sequence>
<keyword evidence="1" id="KW-0472">Membrane</keyword>
<keyword evidence="1" id="KW-1133">Transmembrane helix</keyword>
<keyword evidence="1" id="KW-0812">Transmembrane</keyword>
<reference evidence="2" key="1">
    <citation type="submission" date="2023-06" db="EMBL/GenBank/DDBJ databases">
        <title>Genome-scale phylogeny and comparative genomics of the fungal order Sordariales.</title>
        <authorList>
            <consortium name="Lawrence Berkeley National Laboratory"/>
            <person name="Hensen N."/>
            <person name="Bonometti L."/>
            <person name="Westerberg I."/>
            <person name="Brannstrom I.O."/>
            <person name="Guillou S."/>
            <person name="Cros-Aarteil S."/>
            <person name="Calhoun S."/>
            <person name="Haridas S."/>
            <person name="Kuo A."/>
            <person name="Mondo S."/>
            <person name="Pangilinan J."/>
            <person name="Riley R."/>
            <person name="Labutti K."/>
            <person name="Andreopoulos B."/>
            <person name="Lipzen A."/>
            <person name="Chen C."/>
            <person name="Yanf M."/>
            <person name="Daum C."/>
            <person name="Ng V."/>
            <person name="Clum A."/>
            <person name="Steindorff A."/>
            <person name="Ohm R."/>
            <person name="Martin F."/>
            <person name="Silar P."/>
            <person name="Natvig D."/>
            <person name="Lalanne C."/>
            <person name="Gautier V."/>
            <person name="Ament-Velasquez S.L."/>
            <person name="Kruys A."/>
            <person name="Hutchinson M.I."/>
            <person name="Powell A.J."/>
            <person name="Barry K."/>
            <person name="Miller A.N."/>
            <person name="Grigoriev I.V."/>
            <person name="Debuchy R."/>
            <person name="Gladieux P."/>
            <person name="Thoren M.H."/>
            <person name="Johannesson H."/>
        </authorList>
    </citation>
    <scope>NUCLEOTIDE SEQUENCE</scope>
    <source>
        <strain evidence="2">CBS 307.81</strain>
    </source>
</reference>
<comment type="caution">
    <text evidence="2">The sequence shown here is derived from an EMBL/GenBank/DDBJ whole genome shotgun (WGS) entry which is preliminary data.</text>
</comment>
<evidence type="ECO:0000313" key="2">
    <source>
        <dbReference type="EMBL" id="KAK0665851.1"/>
    </source>
</evidence>
<protein>
    <submittedName>
        <fullName evidence="2">Uncharacterized protein</fullName>
    </submittedName>
</protein>
<feature type="transmembrane region" description="Helical" evidence="1">
    <location>
        <begin position="20"/>
        <end position="36"/>
    </location>
</feature>
<feature type="transmembrane region" description="Helical" evidence="1">
    <location>
        <begin position="48"/>
        <end position="71"/>
    </location>
</feature>
<proteinExistence type="predicted"/>
<evidence type="ECO:0000313" key="3">
    <source>
        <dbReference type="Proteomes" id="UP001174997"/>
    </source>
</evidence>
<dbReference type="AlphaFoldDB" id="A0AA40D9S3"/>
<organism evidence="2 3">
    <name type="scientific">Cercophora samala</name>
    <dbReference type="NCBI Taxonomy" id="330535"/>
    <lineage>
        <taxon>Eukaryota</taxon>
        <taxon>Fungi</taxon>
        <taxon>Dikarya</taxon>
        <taxon>Ascomycota</taxon>
        <taxon>Pezizomycotina</taxon>
        <taxon>Sordariomycetes</taxon>
        <taxon>Sordariomycetidae</taxon>
        <taxon>Sordariales</taxon>
        <taxon>Lasiosphaeriaceae</taxon>
        <taxon>Cercophora</taxon>
    </lineage>
</organism>
<accession>A0AA40D9S3</accession>
<name>A0AA40D9S3_9PEZI</name>
<dbReference type="Proteomes" id="UP001174997">
    <property type="component" value="Unassembled WGS sequence"/>
</dbReference>
<gene>
    <name evidence="2" type="ORF">QBC41DRAFT_327008</name>
</gene>
<keyword evidence="3" id="KW-1185">Reference proteome</keyword>